<comment type="caution">
    <text evidence="1">The sequence shown here is derived from an EMBL/GenBank/DDBJ whole genome shotgun (WGS) entry which is preliminary data.</text>
</comment>
<evidence type="ECO:0000313" key="1">
    <source>
        <dbReference type="EMBL" id="NVM97004.1"/>
    </source>
</evidence>
<proteinExistence type="predicted"/>
<gene>
    <name evidence="1" type="ORF">G6034_19270</name>
</gene>
<accession>A0A7Y7IK91</accession>
<dbReference type="Proteomes" id="UP000543556">
    <property type="component" value="Unassembled WGS sequence"/>
</dbReference>
<dbReference type="EMBL" id="JAAMFM010000054">
    <property type="protein sequence ID" value="NVM97004.1"/>
    <property type="molecule type" value="Genomic_DNA"/>
</dbReference>
<dbReference type="RefSeq" id="WP_176636706.1">
    <property type="nucleotide sequence ID" value="NZ_JAAMFM010000054.1"/>
</dbReference>
<dbReference type="AlphaFoldDB" id="A0A7Y7IK91"/>
<organism evidence="1 2">
    <name type="scientific">Arthrobacter wenxiniae</name>
    <dbReference type="NCBI Taxonomy" id="2713570"/>
    <lineage>
        <taxon>Bacteria</taxon>
        <taxon>Bacillati</taxon>
        <taxon>Actinomycetota</taxon>
        <taxon>Actinomycetes</taxon>
        <taxon>Micrococcales</taxon>
        <taxon>Micrococcaceae</taxon>
        <taxon>Arthrobacter</taxon>
    </lineage>
</organism>
<evidence type="ECO:0008006" key="3">
    <source>
        <dbReference type="Google" id="ProtNLM"/>
    </source>
</evidence>
<sequence length="299" mass="30941">MSRRRGRAFVAWLAVTALAASLLVAGGFWVANYLRDAFAPPLAIGCTATVDGKSYSLAVDQTESASLISALSVRRGMPARAASIALATALQESKLRNIDYGDLDSVGLFQQRPSQDWGTAAQIMDPVYSATAFYNALEKVSGYVDMPLNDAAQIVQRSASPHAYAQHEDLSRAFASALTGHSQGALSCTLPPATAGGTPTAVEQALNAVFGPVAAAPAADGGPSSLLLEVTDRTGWAVAQWAVANAHQLGITQVGYNGRQWTRGDTNQKTGTNAGWQPAAAGPAGTVQVTLATAPSVTP</sequence>
<name>A0A7Y7IK91_9MICC</name>
<reference evidence="1 2" key="1">
    <citation type="submission" date="2020-02" db="EMBL/GenBank/DDBJ databases">
        <title>Genome sequence of strain AETb3-4.</title>
        <authorList>
            <person name="Gao J."/>
            <person name="Zhang X."/>
        </authorList>
    </citation>
    <scope>NUCLEOTIDE SEQUENCE [LARGE SCALE GENOMIC DNA]</scope>
    <source>
        <strain evidence="1 2">AETb3-4</strain>
    </source>
</reference>
<evidence type="ECO:0000313" key="2">
    <source>
        <dbReference type="Proteomes" id="UP000543556"/>
    </source>
</evidence>
<keyword evidence="2" id="KW-1185">Reference proteome</keyword>
<protein>
    <recommendedName>
        <fullName evidence="3">Heavy metal transporter</fullName>
    </recommendedName>
</protein>